<evidence type="ECO:0000256" key="3">
    <source>
        <dbReference type="ARBA" id="ARBA00022448"/>
    </source>
</evidence>
<dbReference type="NCBIfam" id="TIGR00400">
    <property type="entry name" value="mgtE"/>
    <property type="match status" value="1"/>
</dbReference>
<dbReference type="Proteomes" id="UP000275394">
    <property type="component" value="Unassembled WGS sequence"/>
</dbReference>
<keyword evidence="9" id="KW-1003">Cell membrane</keyword>
<evidence type="ECO:0000313" key="11">
    <source>
        <dbReference type="EMBL" id="ROS06119.1"/>
    </source>
</evidence>
<dbReference type="PANTHER" id="PTHR43773:SF1">
    <property type="entry name" value="MAGNESIUM TRANSPORTER MGTE"/>
    <property type="match status" value="1"/>
</dbReference>
<dbReference type="InterPro" id="IPR038076">
    <property type="entry name" value="MgtE_N_sf"/>
</dbReference>
<evidence type="ECO:0000256" key="7">
    <source>
        <dbReference type="ARBA" id="ARBA00023136"/>
    </source>
</evidence>
<keyword evidence="5 9" id="KW-0460">Magnesium</keyword>
<sequence>MPQANDQAQTQHHLRTLSDAVDTGALQSIRHLLKSLSSPDIAHLIESSPPRQRAVLWRLLDSEREGNVLQELGDDVQAQFLKGMDTDELIALTDGLEPDDIADILQQLPDRIIQEVLLAMDTQDRQRVEKILPYQEDTAGGLMNTDNISVRADITLDVVLRYLRRLPELPEIFDTIFVVNRNDRFLGQLSISKLLSSDPAMTVREIMATDIEPILASVPDTEVANLFERHDWVSSPVINEDGELLGRITIDDVVDVIRDDADHSLLSMAGLDEDSDTFATVRNTFPQRALWLGLNLLTALFSANVIGLFEQTIEKVVALAVLMPIVASMGGVAGNQTLTIIIRGMALGQIGKSNTYWLFSRELGVAICNGLLWASCAALVASLWFNDIIIGAIIASAMIINLMTAATAGVLIPVALRAMKIDPALAGTMALTTITDAVGFFSFLGLATVFLT</sequence>
<comment type="function">
    <text evidence="9">Acts as a magnesium transporter.</text>
</comment>
<dbReference type="PROSITE" id="PS51371">
    <property type="entry name" value="CBS"/>
    <property type="match status" value="1"/>
</dbReference>
<proteinExistence type="inferred from homology"/>
<dbReference type="SUPFAM" id="SSF161093">
    <property type="entry name" value="MgtE membrane domain-like"/>
    <property type="match status" value="1"/>
</dbReference>
<keyword evidence="4 9" id="KW-0812">Transmembrane</keyword>
<dbReference type="Pfam" id="PF00571">
    <property type="entry name" value="CBS"/>
    <property type="match status" value="2"/>
</dbReference>
<dbReference type="RefSeq" id="WP_123710513.1">
    <property type="nucleotide sequence ID" value="NZ_RKHR01000001.1"/>
</dbReference>
<dbReference type="CDD" id="cd04606">
    <property type="entry name" value="CBS_pair_Mg_transporter"/>
    <property type="match status" value="1"/>
</dbReference>
<dbReference type="GO" id="GO:0015095">
    <property type="term" value="F:magnesium ion transmembrane transporter activity"/>
    <property type="evidence" value="ECO:0007669"/>
    <property type="project" value="UniProtKB-UniRule"/>
</dbReference>
<comment type="caution">
    <text evidence="11">The sequence shown here is derived from an EMBL/GenBank/DDBJ whole genome shotgun (WGS) entry which is preliminary data.</text>
</comment>
<name>A0A3N2E338_9GAMM</name>
<protein>
    <recommendedName>
        <fullName evidence="9">Magnesium transporter MgtE</fullName>
    </recommendedName>
</protein>
<dbReference type="Pfam" id="PF03448">
    <property type="entry name" value="MgtE_N"/>
    <property type="match status" value="1"/>
</dbReference>
<dbReference type="InterPro" id="IPR006668">
    <property type="entry name" value="Mg_transptr_MgtE_intracell_dom"/>
</dbReference>
<accession>A0A3N2E338</accession>
<keyword evidence="6 9" id="KW-1133">Transmembrane helix</keyword>
<feature type="transmembrane region" description="Helical" evidence="9">
    <location>
        <begin position="390"/>
        <end position="416"/>
    </location>
</feature>
<evidence type="ECO:0000256" key="9">
    <source>
        <dbReference type="RuleBase" id="RU362011"/>
    </source>
</evidence>
<dbReference type="Gene3D" id="1.10.357.20">
    <property type="entry name" value="SLC41 divalent cation transporters, integral membrane domain"/>
    <property type="match status" value="1"/>
</dbReference>
<evidence type="ECO:0000313" key="12">
    <source>
        <dbReference type="Proteomes" id="UP000275394"/>
    </source>
</evidence>
<feature type="transmembrane region" description="Helical" evidence="9">
    <location>
        <begin position="363"/>
        <end position="384"/>
    </location>
</feature>
<dbReference type="InterPro" id="IPR046342">
    <property type="entry name" value="CBS_dom_sf"/>
</dbReference>
<keyword evidence="8" id="KW-0129">CBS domain</keyword>
<dbReference type="EMBL" id="RKHR01000001">
    <property type="protein sequence ID" value="ROS06119.1"/>
    <property type="molecule type" value="Genomic_DNA"/>
</dbReference>
<evidence type="ECO:0000259" key="10">
    <source>
        <dbReference type="PROSITE" id="PS51371"/>
    </source>
</evidence>
<keyword evidence="9" id="KW-0479">Metal-binding</keyword>
<dbReference type="OrthoDB" id="9790355at2"/>
<dbReference type="SMART" id="SM00924">
    <property type="entry name" value="MgtE_N"/>
    <property type="match status" value="1"/>
</dbReference>
<evidence type="ECO:0000256" key="8">
    <source>
        <dbReference type="PROSITE-ProRule" id="PRU00703"/>
    </source>
</evidence>
<dbReference type="GO" id="GO:0005886">
    <property type="term" value="C:plasma membrane"/>
    <property type="evidence" value="ECO:0007669"/>
    <property type="project" value="UniProtKB-SubCell"/>
</dbReference>
<dbReference type="InterPro" id="IPR000644">
    <property type="entry name" value="CBS_dom"/>
</dbReference>
<evidence type="ECO:0000256" key="5">
    <source>
        <dbReference type="ARBA" id="ARBA00022842"/>
    </source>
</evidence>
<dbReference type="SUPFAM" id="SSF54631">
    <property type="entry name" value="CBS-domain pair"/>
    <property type="match status" value="1"/>
</dbReference>
<dbReference type="Gene3D" id="3.10.580.10">
    <property type="entry name" value="CBS-domain"/>
    <property type="match status" value="1"/>
</dbReference>
<gene>
    <name evidence="11" type="ORF">EDC56_0026</name>
</gene>
<organism evidence="11 12">
    <name type="scientific">Sinobacterium caligoides</name>
    <dbReference type="NCBI Taxonomy" id="933926"/>
    <lineage>
        <taxon>Bacteria</taxon>
        <taxon>Pseudomonadati</taxon>
        <taxon>Pseudomonadota</taxon>
        <taxon>Gammaproteobacteria</taxon>
        <taxon>Cellvibrionales</taxon>
        <taxon>Spongiibacteraceae</taxon>
        <taxon>Sinobacterium</taxon>
    </lineage>
</organism>
<evidence type="ECO:0000256" key="4">
    <source>
        <dbReference type="ARBA" id="ARBA00022692"/>
    </source>
</evidence>
<dbReference type="InterPro" id="IPR036739">
    <property type="entry name" value="SLC41_membr_dom_sf"/>
</dbReference>
<feature type="domain" description="CBS" evidence="10">
    <location>
        <begin position="207"/>
        <end position="265"/>
    </location>
</feature>
<dbReference type="Gene3D" id="1.25.60.10">
    <property type="entry name" value="MgtE N-terminal domain-like"/>
    <property type="match status" value="1"/>
</dbReference>
<reference evidence="11 12" key="1">
    <citation type="submission" date="2018-11" db="EMBL/GenBank/DDBJ databases">
        <title>Genomic Encyclopedia of Type Strains, Phase IV (KMG-IV): sequencing the most valuable type-strain genomes for metagenomic binning, comparative biology and taxonomic classification.</title>
        <authorList>
            <person name="Goeker M."/>
        </authorList>
    </citation>
    <scope>NUCLEOTIDE SEQUENCE [LARGE SCALE GENOMIC DNA]</scope>
    <source>
        <strain evidence="11 12">DSM 100316</strain>
    </source>
</reference>
<feature type="transmembrane region" description="Helical" evidence="9">
    <location>
        <begin position="321"/>
        <end position="342"/>
    </location>
</feature>
<dbReference type="PANTHER" id="PTHR43773">
    <property type="entry name" value="MAGNESIUM TRANSPORTER MGTE"/>
    <property type="match status" value="1"/>
</dbReference>
<feature type="transmembrane region" description="Helical" evidence="9">
    <location>
        <begin position="289"/>
        <end position="309"/>
    </location>
</feature>
<comment type="subunit">
    <text evidence="9">Homodimer.</text>
</comment>
<evidence type="ECO:0000256" key="6">
    <source>
        <dbReference type="ARBA" id="ARBA00022989"/>
    </source>
</evidence>
<dbReference type="InterPro" id="IPR006669">
    <property type="entry name" value="MgtE_transporter"/>
</dbReference>
<dbReference type="GO" id="GO:0046872">
    <property type="term" value="F:metal ion binding"/>
    <property type="evidence" value="ECO:0007669"/>
    <property type="project" value="UniProtKB-KW"/>
</dbReference>
<comment type="subcellular location">
    <subcellularLocation>
        <location evidence="9">Cell membrane</location>
        <topology evidence="9">Multi-pass membrane protein</topology>
    </subcellularLocation>
    <subcellularLocation>
        <location evidence="1">Membrane</location>
        <topology evidence="1">Multi-pass membrane protein</topology>
    </subcellularLocation>
</comment>
<evidence type="ECO:0000256" key="1">
    <source>
        <dbReference type="ARBA" id="ARBA00004141"/>
    </source>
</evidence>
<keyword evidence="12" id="KW-1185">Reference proteome</keyword>
<dbReference type="AlphaFoldDB" id="A0A3N2E338"/>
<dbReference type="Pfam" id="PF01769">
    <property type="entry name" value="MgtE"/>
    <property type="match status" value="1"/>
</dbReference>
<keyword evidence="3 9" id="KW-0813">Transport</keyword>
<dbReference type="SUPFAM" id="SSF158791">
    <property type="entry name" value="MgtE N-terminal domain-like"/>
    <property type="match status" value="1"/>
</dbReference>
<comment type="similarity">
    <text evidence="2 9">Belongs to the SLC41A transporter family.</text>
</comment>
<evidence type="ECO:0000256" key="2">
    <source>
        <dbReference type="ARBA" id="ARBA00009749"/>
    </source>
</evidence>
<dbReference type="InterPro" id="IPR006667">
    <property type="entry name" value="SLC41_membr_dom"/>
</dbReference>
<feature type="transmembrane region" description="Helical" evidence="9">
    <location>
        <begin position="428"/>
        <end position="451"/>
    </location>
</feature>
<keyword evidence="7 9" id="KW-0472">Membrane</keyword>